<feature type="compositionally biased region" description="Basic and acidic residues" evidence="1">
    <location>
        <begin position="96"/>
        <end position="108"/>
    </location>
</feature>
<dbReference type="EMBL" id="JAAVJF010000001">
    <property type="protein sequence ID" value="NYR14679.1"/>
    <property type="molecule type" value="Genomic_DNA"/>
</dbReference>
<evidence type="ECO:0000313" key="2">
    <source>
        <dbReference type="EMBL" id="NYR14679.1"/>
    </source>
</evidence>
<dbReference type="OMA" id="TIICIKT"/>
<organism evidence="2 3">
    <name type="scientific">Pyrobaculum arsenaticum</name>
    <dbReference type="NCBI Taxonomy" id="121277"/>
    <lineage>
        <taxon>Archaea</taxon>
        <taxon>Thermoproteota</taxon>
        <taxon>Thermoprotei</taxon>
        <taxon>Thermoproteales</taxon>
        <taxon>Thermoproteaceae</taxon>
        <taxon>Pyrobaculum</taxon>
    </lineage>
</organism>
<dbReference type="GeneID" id="5055216"/>
<reference evidence="2 3" key="1">
    <citation type="journal article" date="2020" name="Nat. Commun.">
        <title>The structures of two archaeal type IV pili illuminate evolutionary relationships.</title>
        <authorList>
            <person name="Wang F."/>
            <person name="Baquero D.P."/>
            <person name="Su Z."/>
            <person name="Beltran L.C."/>
            <person name="Prangishvili D."/>
            <person name="Krupovic M."/>
            <person name="Egelman E.H."/>
        </authorList>
    </citation>
    <scope>NUCLEOTIDE SEQUENCE [LARGE SCALE GENOMIC DNA]</scope>
    <source>
        <strain evidence="2 3">2GA</strain>
    </source>
</reference>
<protein>
    <submittedName>
        <fullName evidence="2">Uncharacterized protein</fullName>
    </submittedName>
</protein>
<feature type="region of interest" description="Disordered" evidence="1">
    <location>
        <begin position="55"/>
        <end position="110"/>
    </location>
</feature>
<evidence type="ECO:0000313" key="3">
    <source>
        <dbReference type="Proteomes" id="UP000554766"/>
    </source>
</evidence>
<feature type="compositionally biased region" description="Low complexity" evidence="1">
    <location>
        <begin position="55"/>
        <end position="81"/>
    </location>
</feature>
<dbReference type="AlphaFoldDB" id="A0A7L4P6F3"/>
<dbReference type="RefSeq" id="WP_011900284.1">
    <property type="nucleotide sequence ID" value="NZ_JAAVJF010000001.1"/>
</dbReference>
<sequence length="204" mass="22014">MLSELYKAGKIRQEALGVLAKTIICIKTGCLATGPEVALGDVKIQLAEAVAIAPQPRPQAQKPKPQQKIAQPLAAKPQAPKQKQEKPPPAQATPKEPPKTEREEKQEAKSVAPGWEVLVALLANDAKIDKAKAEAVLEAVSSYLAVYPSVGVIRLVEDVARIAKTDQKTVRTALEILRSADAIELREEGVVNLKKLFKKGEIPL</sequence>
<evidence type="ECO:0000256" key="1">
    <source>
        <dbReference type="SAM" id="MobiDB-lite"/>
    </source>
</evidence>
<proteinExistence type="predicted"/>
<gene>
    <name evidence="2" type="ORF">HC235_01585</name>
</gene>
<name>A0A7L4P6F3_9CREN</name>
<keyword evidence="3" id="KW-1185">Reference proteome</keyword>
<comment type="caution">
    <text evidence="2">The sequence shown here is derived from an EMBL/GenBank/DDBJ whole genome shotgun (WGS) entry which is preliminary data.</text>
</comment>
<dbReference type="Proteomes" id="UP000554766">
    <property type="component" value="Unassembled WGS sequence"/>
</dbReference>
<accession>A0A7L4P6F3</accession>